<name>A0A1Y4W3A4_9LACO</name>
<gene>
    <name evidence="3" type="ORF">B5E44_06270</name>
    <name evidence="2" type="ORF">B5E59_06075</name>
</gene>
<dbReference type="EMBL" id="NFLS01000013">
    <property type="protein sequence ID" value="OUQ55985.1"/>
    <property type="molecule type" value="Genomic_DNA"/>
</dbReference>
<organism evidence="3 4">
    <name type="scientific">Lactobacillus gallinarum</name>
    <dbReference type="NCBI Taxonomy" id="52242"/>
    <lineage>
        <taxon>Bacteria</taxon>
        <taxon>Bacillati</taxon>
        <taxon>Bacillota</taxon>
        <taxon>Bacilli</taxon>
        <taxon>Lactobacillales</taxon>
        <taxon>Lactobacillaceae</taxon>
        <taxon>Lactobacillus</taxon>
    </lineage>
</organism>
<dbReference type="Proteomes" id="UP000196293">
    <property type="component" value="Unassembled WGS sequence"/>
</dbReference>
<accession>A0A1Y4W3A4</accession>
<reference evidence="4 5" key="1">
    <citation type="submission" date="2017-04" db="EMBL/GenBank/DDBJ databases">
        <title>Function of individual gut microbiota members based on whole genome sequencing of pure cultures obtained from chicken caecum.</title>
        <authorList>
            <person name="Medvecky M."/>
            <person name="Cejkova D."/>
            <person name="Polansky O."/>
            <person name="Karasova D."/>
            <person name="Kubasova T."/>
            <person name="Cizek A."/>
            <person name="Rychlik I."/>
        </authorList>
    </citation>
    <scope>NUCLEOTIDE SEQUENCE [LARGE SCALE GENOMIC DNA]</scope>
    <source>
        <strain evidence="4">An101</strain>
        <strain evidence="5">An115</strain>
    </source>
</reference>
<protein>
    <submittedName>
        <fullName evidence="3">Uncharacterized protein</fullName>
    </submittedName>
</protein>
<keyword evidence="1" id="KW-0472">Membrane</keyword>
<reference evidence="3" key="2">
    <citation type="journal article" date="2018" name="BMC Genomics">
        <title>Whole genome sequencing and function prediction of 133 gut anaerobes isolated from chicken caecum in pure cultures.</title>
        <authorList>
            <person name="Medvecky M."/>
            <person name="Cejkova D."/>
            <person name="Polansky O."/>
            <person name="Karasova D."/>
            <person name="Kubasova T."/>
            <person name="Cizek A."/>
            <person name="Rychlik I."/>
        </authorList>
    </citation>
    <scope>NUCLEOTIDE SEQUENCE</scope>
    <source>
        <strain evidence="3">An101</strain>
        <strain evidence="2">An115</strain>
    </source>
</reference>
<keyword evidence="1" id="KW-1133">Transmembrane helix</keyword>
<evidence type="ECO:0000256" key="1">
    <source>
        <dbReference type="SAM" id="Phobius"/>
    </source>
</evidence>
<comment type="caution">
    <text evidence="3">The sequence shown here is derived from an EMBL/GenBank/DDBJ whole genome shotgun (WGS) entry which is preliminary data.</text>
</comment>
<evidence type="ECO:0000313" key="3">
    <source>
        <dbReference type="EMBL" id="OUQ75834.1"/>
    </source>
</evidence>
<feature type="transmembrane region" description="Helical" evidence="1">
    <location>
        <begin position="29"/>
        <end position="52"/>
    </location>
</feature>
<dbReference type="Proteomes" id="UP000195859">
    <property type="component" value="Unassembled WGS sequence"/>
</dbReference>
<dbReference type="EMBL" id="NFLZ01000014">
    <property type="protein sequence ID" value="OUQ75834.1"/>
    <property type="molecule type" value="Genomic_DNA"/>
</dbReference>
<keyword evidence="5" id="KW-1185">Reference proteome</keyword>
<evidence type="ECO:0000313" key="2">
    <source>
        <dbReference type="EMBL" id="OUQ55985.1"/>
    </source>
</evidence>
<dbReference type="AlphaFoldDB" id="A0A1Y4W3A4"/>
<sequence length="65" mass="7346">MFNKRFFAGDRQTEYLLILCESRVMARSIAVSITLGAVGKLVINLAKVYAIIKKANRSLWTLTKI</sequence>
<keyword evidence="1" id="KW-0812">Transmembrane</keyword>
<evidence type="ECO:0000313" key="5">
    <source>
        <dbReference type="Proteomes" id="UP000196293"/>
    </source>
</evidence>
<proteinExistence type="predicted"/>
<evidence type="ECO:0000313" key="4">
    <source>
        <dbReference type="Proteomes" id="UP000195859"/>
    </source>
</evidence>